<accession>A0A941F4A7</accession>
<proteinExistence type="predicted"/>
<gene>
    <name evidence="1" type="ORF">KDU71_07670</name>
</gene>
<dbReference type="RefSeq" id="WP_212189341.1">
    <property type="nucleotide sequence ID" value="NZ_JAGTAR010000009.1"/>
</dbReference>
<dbReference type="AlphaFoldDB" id="A0A941F4A7"/>
<sequence>MNNESTLLNLGFEPYPDWDFHIKSIPSGQITTTPHFRLEKQGKVFRAYVEKNNGPVYVILGVIVKNNNLVDCWRDCCSNGSVERKINKILTP</sequence>
<keyword evidence="2" id="KW-1185">Reference proteome</keyword>
<name>A0A941F4A7_9BACT</name>
<reference evidence="1" key="1">
    <citation type="journal article" date="2018" name="Int. J. Syst. Evol. Microbiol.">
        <title>Carboxylicivirga sediminis sp. nov., isolated from coastal sediment.</title>
        <authorList>
            <person name="Wang F.Q."/>
            <person name="Ren L.H."/>
            <person name="Zou R.J."/>
            <person name="Sun Y.Z."/>
            <person name="Liu X.J."/>
            <person name="Jiang F."/>
            <person name="Liu L.J."/>
        </authorList>
    </citation>
    <scope>NUCLEOTIDE SEQUENCE</scope>
    <source>
        <strain evidence="1">JR1</strain>
    </source>
</reference>
<dbReference type="Proteomes" id="UP000679220">
    <property type="component" value="Unassembled WGS sequence"/>
</dbReference>
<organism evidence="1 2">
    <name type="scientific">Carboxylicivirga sediminis</name>
    <dbReference type="NCBI Taxonomy" id="2006564"/>
    <lineage>
        <taxon>Bacteria</taxon>
        <taxon>Pseudomonadati</taxon>
        <taxon>Bacteroidota</taxon>
        <taxon>Bacteroidia</taxon>
        <taxon>Marinilabiliales</taxon>
        <taxon>Marinilabiliaceae</taxon>
        <taxon>Carboxylicivirga</taxon>
    </lineage>
</organism>
<dbReference type="EMBL" id="JAGTAR010000009">
    <property type="protein sequence ID" value="MBR8535435.1"/>
    <property type="molecule type" value="Genomic_DNA"/>
</dbReference>
<comment type="caution">
    <text evidence="1">The sequence shown here is derived from an EMBL/GenBank/DDBJ whole genome shotgun (WGS) entry which is preliminary data.</text>
</comment>
<reference evidence="1" key="2">
    <citation type="submission" date="2021-04" db="EMBL/GenBank/DDBJ databases">
        <authorList>
            <person name="Zhang T."/>
            <person name="Zhang Y."/>
            <person name="Lu D."/>
            <person name="Zuo D."/>
            <person name="Du Z."/>
        </authorList>
    </citation>
    <scope>NUCLEOTIDE SEQUENCE</scope>
    <source>
        <strain evidence="1">JR1</strain>
    </source>
</reference>
<evidence type="ECO:0000313" key="1">
    <source>
        <dbReference type="EMBL" id="MBR8535435.1"/>
    </source>
</evidence>
<protein>
    <submittedName>
        <fullName evidence="1">Uncharacterized protein</fullName>
    </submittedName>
</protein>
<evidence type="ECO:0000313" key="2">
    <source>
        <dbReference type="Proteomes" id="UP000679220"/>
    </source>
</evidence>